<feature type="transmembrane region" description="Helical" evidence="1">
    <location>
        <begin position="138"/>
        <end position="156"/>
    </location>
</feature>
<evidence type="ECO:0000313" key="2">
    <source>
        <dbReference type="EMBL" id="PRY69690.1"/>
    </source>
</evidence>
<dbReference type="InterPro" id="IPR036259">
    <property type="entry name" value="MFS_trans_sf"/>
</dbReference>
<keyword evidence="3" id="KW-1185">Reference proteome</keyword>
<keyword evidence="1" id="KW-0812">Transmembrane</keyword>
<dbReference type="Proteomes" id="UP000237983">
    <property type="component" value="Unassembled WGS sequence"/>
</dbReference>
<dbReference type="InterPro" id="IPR005325">
    <property type="entry name" value="DUF308_memb"/>
</dbReference>
<dbReference type="Pfam" id="PF03729">
    <property type="entry name" value="DUF308"/>
    <property type="match status" value="1"/>
</dbReference>
<dbReference type="PANTHER" id="PTHR34989">
    <property type="entry name" value="PROTEIN HDED"/>
    <property type="match status" value="1"/>
</dbReference>
<dbReference type="RefSeq" id="WP_106210662.1">
    <property type="nucleotide sequence ID" value="NZ_PVTL01000002.1"/>
</dbReference>
<feature type="transmembrane region" description="Helical" evidence="1">
    <location>
        <begin position="81"/>
        <end position="98"/>
    </location>
</feature>
<name>A0A2T0VHL4_9MICO</name>
<dbReference type="EMBL" id="PVTL01000002">
    <property type="protein sequence ID" value="PRY69690.1"/>
    <property type="molecule type" value="Genomic_DNA"/>
</dbReference>
<dbReference type="InterPro" id="IPR052712">
    <property type="entry name" value="Acid_resist_chaperone_HdeD"/>
</dbReference>
<gene>
    <name evidence="2" type="ORF">B0I08_102367</name>
</gene>
<keyword evidence="1" id="KW-0472">Membrane</keyword>
<evidence type="ECO:0000256" key="1">
    <source>
        <dbReference type="SAM" id="Phobius"/>
    </source>
</evidence>
<reference evidence="2 3" key="1">
    <citation type="submission" date="2018-03" db="EMBL/GenBank/DDBJ databases">
        <title>Genomic Encyclopedia of Type Strains, Phase III (KMG-III): the genomes of soil and plant-associated and newly described type strains.</title>
        <authorList>
            <person name="Whitman W."/>
        </authorList>
    </citation>
    <scope>NUCLEOTIDE SEQUENCE [LARGE SCALE GENOMIC DNA]</scope>
    <source>
        <strain evidence="2 3">CGMCC 1.12484</strain>
    </source>
</reference>
<dbReference type="OrthoDB" id="3238356at2"/>
<dbReference type="SUPFAM" id="SSF103473">
    <property type="entry name" value="MFS general substrate transporter"/>
    <property type="match status" value="1"/>
</dbReference>
<feature type="transmembrane region" description="Helical" evidence="1">
    <location>
        <begin position="50"/>
        <end position="74"/>
    </location>
</feature>
<proteinExistence type="predicted"/>
<dbReference type="AlphaFoldDB" id="A0A2T0VHL4"/>
<dbReference type="PANTHER" id="PTHR34989:SF1">
    <property type="entry name" value="PROTEIN HDED"/>
    <property type="match status" value="1"/>
</dbReference>
<feature type="transmembrane region" description="Helical" evidence="1">
    <location>
        <begin position="162"/>
        <end position="184"/>
    </location>
</feature>
<organism evidence="2 3">
    <name type="scientific">Glaciihabitans tibetensis</name>
    <dbReference type="NCBI Taxonomy" id="1266600"/>
    <lineage>
        <taxon>Bacteria</taxon>
        <taxon>Bacillati</taxon>
        <taxon>Actinomycetota</taxon>
        <taxon>Actinomycetes</taxon>
        <taxon>Micrococcales</taxon>
        <taxon>Microbacteriaceae</taxon>
        <taxon>Glaciihabitans</taxon>
    </lineage>
</organism>
<sequence length="192" mass="19823">MTTPPTGGSTLLPGLPTGMLRIHRGEMIAVAIIGLILGLIAVFFPGATAVTIAIVFGSYLIASGIFRITAAFVADHVSNGMRWFTAIMGLLIIVAGVLCLSNPFGTLIVLAYVIGIGWIAEGVIDIMSGVRRTGPRRVLGVISGIVAIIAGVITFVLPAFGIATFVLVGGILLIAVSVTTLLTLPRATKVSR</sequence>
<evidence type="ECO:0000313" key="3">
    <source>
        <dbReference type="Proteomes" id="UP000237983"/>
    </source>
</evidence>
<dbReference type="GO" id="GO:0005886">
    <property type="term" value="C:plasma membrane"/>
    <property type="evidence" value="ECO:0007669"/>
    <property type="project" value="TreeGrafter"/>
</dbReference>
<accession>A0A2T0VHL4</accession>
<feature type="transmembrane region" description="Helical" evidence="1">
    <location>
        <begin position="104"/>
        <end position="126"/>
    </location>
</feature>
<protein>
    <submittedName>
        <fullName evidence="2">Uncharacterized membrane protein HdeD (DUF308 family)</fullName>
    </submittedName>
</protein>
<feature type="transmembrane region" description="Helical" evidence="1">
    <location>
        <begin position="27"/>
        <end position="44"/>
    </location>
</feature>
<keyword evidence="1" id="KW-1133">Transmembrane helix</keyword>
<comment type="caution">
    <text evidence="2">The sequence shown here is derived from an EMBL/GenBank/DDBJ whole genome shotgun (WGS) entry which is preliminary data.</text>
</comment>